<organism evidence="2 3">
    <name type="scientific">[Mycobacterium] manitobense</name>
    <dbReference type="NCBI Taxonomy" id="190147"/>
    <lineage>
        <taxon>Bacteria</taxon>
        <taxon>Bacillati</taxon>
        <taxon>Actinomycetota</taxon>
        <taxon>Actinomycetes</taxon>
        <taxon>Mycobacteriales</taxon>
        <taxon>Mycobacteriaceae</taxon>
        <taxon>Mycolicibacterium</taxon>
    </lineage>
</organism>
<gene>
    <name evidence="2" type="ORF">H7I41_22425</name>
</gene>
<feature type="transmembrane region" description="Helical" evidence="1">
    <location>
        <begin position="159"/>
        <end position="178"/>
    </location>
</feature>
<keyword evidence="1" id="KW-0812">Transmembrane</keyword>
<accession>A0A9X3BQ11</accession>
<feature type="transmembrane region" description="Helical" evidence="1">
    <location>
        <begin position="49"/>
        <end position="68"/>
    </location>
</feature>
<reference evidence="2" key="1">
    <citation type="submission" date="2020-07" db="EMBL/GenBank/DDBJ databases">
        <authorList>
            <person name="Pettersson B.M.F."/>
            <person name="Behra P.R.K."/>
            <person name="Ramesh M."/>
            <person name="Das S."/>
            <person name="Dasgupta S."/>
            <person name="Kirsebom L.A."/>
        </authorList>
    </citation>
    <scope>NUCLEOTIDE SEQUENCE</scope>
    <source>
        <strain evidence="2">DSM 44615</strain>
    </source>
</reference>
<keyword evidence="1" id="KW-1133">Transmembrane helix</keyword>
<feature type="transmembrane region" description="Helical" evidence="1">
    <location>
        <begin position="12"/>
        <end position="37"/>
    </location>
</feature>
<protein>
    <submittedName>
        <fullName evidence="2">Uncharacterized protein</fullName>
    </submittedName>
</protein>
<dbReference type="AlphaFoldDB" id="A0A9X3BQ11"/>
<proteinExistence type="predicted"/>
<comment type="caution">
    <text evidence="2">The sequence shown here is derived from an EMBL/GenBank/DDBJ whole genome shotgun (WGS) entry which is preliminary data.</text>
</comment>
<feature type="transmembrane region" description="Helical" evidence="1">
    <location>
        <begin position="80"/>
        <end position="100"/>
    </location>
</feature>
<dbReference type="EMBL" id="JACKSJ010000192">
    <property type="protein sequence ID" value="MCV7172680.1"/>
    <property type="molecule type" value="Genomic_DNA"/>
</dbReference>
<reference evidence="2" key="2">
    <citation type="journal article" date="2022" name="BMC Genomics">
        <title>Comparative genome analysis of mycobacteria focusing on tRNA and non-coding RNA.</title>
        <authorList>
            <person name="Behra P.R.K."/>
            <person name="Pettersson B.M.F."/>
            <person name="Ramesh M."/>
            <person name="Das S."/>
            <person name="Dasgupta S."/>
            <person name="Kirsebom L.A."/>
        </authorList>
    </citation>
    <scope>NUCLEOTIDE SEQUENCE</scope>
    <source>
        <strain evidence="2">DSM 44615</strain>
    </source>
</reference>
<name>A0A9X3BQ11_9MYCO</name>
<feature type="transmembrane region" description="Helical" evidence="1">
    <location>
        <begin position="121"/>
        <end position="147"/>
    </location>
</feature>
<evidence type="ECO:0000313" key="3">
    <source>
        <dbReference type="Proteomes" id="UP001140293"/>
    </source>
</evidence>
<keyword evidence="3" id="KW-1185">Reference proteome</keyword>
<evidence type="ECO:0000313" key="2">
    <source>
        <dbReference type="EMBL" id="MCV7172680.1"/>
    </source>
</evidence>
<keyword evidence="1" id="KW-0472">Membrane</keyword>
<dbReference type="RefSeq" id="WP_264014854.1">
    <property type="nucleotide sequence ID" value="NZ_JACKSJ010000192.1"/>
</dbReference>
<evidence type="ECO:0000256" key="1">
    <source>
        <dbReference type="SAM" id="Phobius"/>
    </source>
</evidence>
<sequence>MSTLFGFAPWIVYWVLVGNVPASTAVLAALAIAAAGFGIGRALHWPGRTLELGAVIVFAVLTVLSFTTSEAFMAEWLQPLGNLGIFAVALIGLLAGRPFVREFAEVGRPANVLKSELFERITTLLTWIWIAAFAGMTISSVIPPLVYGRATIFDADTPLSFICYWVIPFLLLGAAALASKVLPDRMTAGIDDAQRNTTFVAYGEATIDELYYLAKEHADRETGAGEEAYDVRVGGKGTPLVGDEDRMSWPSSYKVRKVNR</sequence>
<dbReference type="Proteomes" id="UP001140293">
    <property type="component" value="Unassembled WGS sequence"/>
</dbReference>